<dbReference type="GO" id="GO:0016747">
    <property type="term" value="F:acyltransferase activity, transferring groups other than amino-acyl groups"/>
    <property type="evidence" value="ECO:0007669"/>
    <property type="project" value="InterPro"/>
</dbReference>
<feature type="region of interest" description="Disordered" evidence="1">
    <location>
        <begin position="1"/>
        <end position="34"/>
    </location>
</feature>
<evidence type="ECO:0000256" key="1">
    <source>
        <dbReference type="SAM" id="MobiDB-lite"/>
    </source>
</evidence>
<evidence type="ECO:0000313" key="3">
    <source>
        <dbReference type="EMBL" id="GGZ48328.1"/>
    </source>
</evidence>
<accession>A0A918QIP2</accession>
<proteinExistence type="predicted"/>
<reference evidence="3" key="2">
    <citation type="submission" date="2020-09" db="EMBL/GenBank/DDBJ databases">
        <authorList>
            <person name="Sun Q."/>
            <person name="Ohkuma M."/>
        </authorList>
    </citation>
    <scope>NUCLEOTIDE SEQUENCE</scope>
    <source>
        <strain evidence="3">JCM 4988</strain>
    </source>
</reference>
<dbReference type="SUPFAM" id="SSF55729">
    <property type="entry name" value="Acyl-CoA N-acyltransferases (Nat)"/>
    <property type="match status" value="1"/>
</dbReference>
<dbReference type="EMBL" id="BMWG01000018">
    <property type="protein sequence ID" value="GGZ48328.1"/>
    <property type="molecule type" value="Genomic_DNA"/>
</dbReference>
<evidence type="ECO:0000259" key="2">
    <source>
        <dbReference type="PROSITE" id="PS51186"/>
    </source>
</evidence>
<dbReference type="PROSITE" id="PS51186">
    <property type="entry name" value="GNAT"/>
    <property type="match status" value="1"/>
</dbReference>
<organism evidence="3 4">
    <name type="scientific">Streptomyces inusitatus</name>
    <dbReference type="NCBI Taxonomy" id="68221"/>
    <lineage>
        <taxon>Bacteria</taxon>
        <taxon>Bacillati</taxon>
        <taxon>Actinomycetota</taxon>
        <taxon>Actinomycetes</taxon>
        <taxon>Kitasatosporales</taxon>
        <taxon>Streptomycetaceae</taxon>
        <taxon>Streptomyces</taxon>
    </lineage>
</organism>
<dbReference type="InterPro" id="IPR016181">
    <property type="entry name" value="Acyl_CoA_acyltransferase"/>
</dbReference>
<evidence type="ECO:0000313" key="4">
    <source>
        <dbReference type="Proteomes" id="UP000630936"/>
    </source>
</evidence>
<dbReference type="CDD" id="cd04301">
    <property type="entry name" value="NAT_SF"/>
    <property type="match status" value="1"/>
</dbReference>
<keyword evidence="4" id="KW-1185">Reference proteome</keyword>
<reference evidence="3" key="1">
    <citation type="journal article" date="2014" name="Int. J. Syst. Evol. Microbiol.">
        <title>Complete genome sequence of Corynebacterium casei LMG S-19264T (=DSM 44701T), isolated from a smear-ripened cheese.</title>
        <authorList>
            <consortium name="US DOE Joint Genome Institute (JGI-PGF)"/>
            <person name="Walter F."/>
            <person name="Albersmeier A."/>
            <person name="Kalinowski J."/>
            <person name="Ruckert C."/>
        </authorList>
    </citation>
    <scope>NUCLEOTIDE SEQUENCE</scope>
    <source>
        <strain evidence="3">JCM 4988</strain>
    </source>
</reference>
<dbReference type="Gene3D" id="3.40.630.30">
    <property type="match status" value="1"/>
</dbReference>
<feature type="domain" description="N-acetyltransferase" evidence="2">
    <location>
        <begin position="54"/>
        <end position="200"/>
    </location>
</feature>
<comment type="caution">
    <text evidence="3">The sequence shown here is derived from an EMBL/GenBank/DDBJ whole genome shotgun (WGS) entry which is preliminary data.</text>
</comment>
<dbReference type="Pfam" id="PF13527">
    <property type="entry name" value="Acetyltransf_9"/>
    <property type="match status" value="1"/>
</dbReference>
<feature type="compositionally biased region" description="Pro residues" evidence="1">
    <location>
        <begin position="7"/>
        <end position="25"/>
    </location>
</feature>
<gene>
    <name evidence="3" type="primary">aac</name>
    <name evidence="3" type="ORF">GCM10010387_48240</name>
</gene>
<protein>
    <submittedName>
        <fullName evidence="3">Aminoglycoside N-acetyltransferase AAC(2')-Ie</fullName>
    </submittedName>
</protein>
<dbReference type="InterPro" id="IPR000182">
    <property type="entry name" value="GNAT_dom"/>
</dbReference>
<dbReference type="AlphaFoldDB" id="A0A918QIP2"/>
<name>A0A918QIP2_9ACTN</name>
<sequence length="226" mass="24373">MALSFSPRPPSRFPTPARAPQPERPGPAGAPENVWGRAAGAERLGRMTETIRTLHTSLLTPVELTAIRSLLDDAFDGDFSDEDWDHGLGGMHTLVHDAGGELVAHGSVIMRRVTHGGRSGRSYRIGYVEALAVRADRRRQGLGGRVMDALEEVIGRAYEFGALSASDEGAALYRSRGWRLWEGRIQGLGPDGVVSFPEEEGSTFVLGEAPDPAGALAFDWRDGDVL</sequence>
<dbReference type="Proteomes" id="UP000630936">
    <property type="component" value="Unassembled WGS sequence"/>
</dbReference>